<comment type="caution">
    <text evidence="1">The sequence shown here is derived from an EMBL/GenBank/DDBJ whole genome shotgun (WGS) entry which is preliminary data.</text>
</comment>
<accession>A0AAW6RF54</accession>
<reference evidence="1 2" key="1">
    <citation type="submission" date="2023-04" db="EMBL/GenBank/DDBJ databases">
        <title>Ottowia paracancer sp. nov., isolated from human stomach.</title>
        <authorList>
            <person name="Song Y."/>
        </authorList>
    </citation>
    <scope>NUCLEOTIDE SEQUENCE [LARGE SCALE GENOMIC DNA]</scope>
    <source>
        <strain evidence="1 2">10c7w1</strain>
    </source>
</reference>
<gene>
    <name evidence="1" type="ORF">QB898_03795</name>
</gene>
<keyword evidence="2" id="KW-1185">Reference proteome</keyword>
<name>A0AAW6RF54_9BURK</name>
<protein>
    <submittedName>
        <fullName evidence="1">Uncharacterized protein</fullName>
    </submittedName>
</protein>
<dbReference type="AlphaFoldDB" id="A0AAW6RF54"/>
<evidence type="ECO:0000313" key="1">
    <source>
        <dbReference type="EMBL" id="MDG9698850.1"/>
    </source>
</evidence>
<evidence type="ECO:0000313" key="2">
    <source>
        <dbReference type="Proteomes" id="UP001237156"/>
    </source>
</evidence>
<dbReference type="RefSeq" id="WP_050714527.1">
    <property type="nucleotide sequence ID" value="NZ_JARVII010000005.1"/>
</dbReference>
<dbReference type="Proteomes" id="UP001237156">
    <property type="component" value="Unassembled WGS sequence"/>
</dbReference>
<organism evidence="1 2">
    <name type="scientific">Ottowia cancrivicina</name>
    <dbReference type="NCBI Taxonomy" id="3040346"/>
    <lineage>
        <taxon>Bacteria</taxon>
        <taxon>Pseudomonadati</taxon>
        <taxon>Pseudomonadota</taxon>
        <taxon>Betaproteobacteria</taxon>
        <taxon>Burkholderiales</taxon>
        <taxon>Comamonadaceae</taxon>
        <taxon>Ottowia</taxon>
    </lineage>
</organism>
<sequence length="109" mass="12503">MSWFSKHIFSRLGFGGNDAERVVEQLERIRAAMLDTLGDEGARKYPLVVRRVFHSKDAQALWYARGELMAALADLHGERVAHQRMSELSHMFDGLLPKSLLPRRTRLRG</sequence>
<proteinExistence type="predicted"/>
<dbReference type="EMBL" id="JARVII010000005">
    <property type="protein sequence ID" value="MDG9698850.1"/>
    <property type="molecule type" value="Genomic_DNA"/>
</dbReference>